<proteinExistence type="predicted"/>
<name>A0A6J7GFM3_9ZZZZ</name>
<dbReference type="EMBL" id="CAEZWR010000017">
    <property type="protein sequence ID" value="CAB4656389.1"/>
    <property type="molecule type" value="Genomic_DNA"/>
</dbReference>
<feature type="domain" description="DinB-like" evidence="1">
    <location>
        <begin position="45"/>
        <end position="162"/>
    </location>
</feature>
<dbReference type="Pfam" id="PF12867">
    <property type="entry name" value="DinB_2"/>
    <property type="match status" value="1"/>
</dbReference>
<dbReference type="InterPro" id="IPR034660">
    <property type="entry name" value="DinB/YfiT-like"/>
</dbReference>
<dbReference type="Gene3D" id="1.20.120.450">
    <property type="entry name" value="dinb family like domain"/>
    <property type="match status" value="1"/>
</dbReference>
<dbReference type="AlphaFoldDB" id="A0A6J7GFM3"/>
<organism evidence="4">
    <name type="scientific">freshwater metagenome</name>
    <dbReference type="NCBI Taxonomy" id="449393"/>
    <lineage>
        <taxon>unclassified sequences</taxon>
        <taxon>metagenomes</taxon>
        <taxon>ecological metagenomes</taxon>
    </lineage>
</organism>
<evidence type="ECO:0000313" key="3">
    <source>
        <dbReference type="EMBL" id="CAB4656389.1"/>
    </source>
</evidence>
<dbReference type="SUPFAM" id="SSF109854">
    <property type="entry name" value="DinB/YfiT-like putative metalloenzymes"/>
    <property type="match status" value="1"/>
</dbReference>
<gene>
    <name evidence="2" type="ORF">UFOPK1908_01225</name>
    <name evidence="3" type="ORF">UFOPK2282_00249</name>
    <name evidence="4" type="ORF">UFOPK3576_00844</name>
</gene>
<evidence type="ECO:0000313" key="2">
    <source>
        <dbReference type="EMBL" id="CAB4626734.1"/>
    </source>
</evidence>
<evidence type="ECO:0000259" key="1">
    <source>
        <dbReference type="Pfam" id="PF12867"/>
    </source>
</evidence>
<dbReference type="EMBL" id="CAFBMO010000029">
    <property type="protein sequence ID" value="CAB4907191.1"/>
    <property type="molecule type" value="Genomic_DNA"/>
</dbReference>
<reference evidence="4" key="1">
    <citation type="submission" date="2020-05" db="EMBL/GenBank/DDBJ databases">
        <authorList>
            <person name="Chiriac C."/>
            <person name="Salcher M."/>
            <person name="Ghai R."/>
            <person name="Kavagutti S V."/>
        </authorList>
    </citation>
    <scope>NUCLEOTIDE SEQUENCE</scope>
</reference>
<dbReference type="InterPro" id="IPR024775">
    <property type="entry name" value="DinB-like"/>
</dbReference>
<evidence type="ECO:0000313" key="4">
    <source>
        <dbReference type="EMBL" id="CAB4907191.1"/>
    </source>
</evidence>
<accession>A0A6J7GFM3</accession>
<dbReference type="EMBL" id="CAEZVB010000070">
    <property type="protein sequence ID" value="CAB4626734.1"/>
    <property type="molecule type" value="Genomic_DNA"/>
</dbReference>
<protein>
    <submittedName>
        <fullName evidence="4">Unannotated protein</fullName>
    </submittedName>
</protein>
<sequence length="170" mass="19712">MIDKFEACEVCGFQWDGISPEEIAPRMIMSMNASSELIARHQQASLIRNHPDQWSALEYGCHMRDVLYNIRDKMVLITVEDNPASLMLYGTPRVEMGLYTHDRPQVLALEMRLAGELFARTFAALPKSAYERVFLYRYPRESLRNLKWVAAQALHECEHHEGDIRNLLET</sequence>